<comment type="caution">
    <text evidence="8">The sequence shown here is derived from an EMBL/GenBank/DDBJ whole genome shotgun (WGS) entry which is preliminary data.</text>
</comment>
<keyword evidence="4" id="KW-0274">FAD</keyword>
<name>A0AAI8YUZ1_9PEZI</name>
<keyword evidence="6" id="KW-0560">Oxidoreductase</keyword>
<protein>
    <submittedName>
        <fullName evidence="8">Baeyer-Villiger monooxygenase</fullName>
    </submittedName>
</protein>
<dbReference type="GO" id="GO:0050660">
    <property type="term" value="F:flavin adenine dinucleotide binding"/>
    <property type="evidence" value="ECO:0007669"/>
    <property type="project" value="InterPro"/>
</dbReference>
<keyword evidence="9" id="KW-1185">Reference proteome</keyword>
<comment type="similarity">
    <text evidence="2">Belongs to the FAD-binding monooxygenase family.</text>
</comment>
<keyword evidence="7 8" id="KW-0503">Monooxygenase</keyword>
<evidence type="ECO:0000256" key="7">
    <source>
        <dbReference type="ARBA" id="ARBA00023033"/>
    </source>
</evidence>
<dbReference type="PRINTS" id="PR00411">
    <property type="entry name" value="PNDRDTASEI"/>
</dbReference>
<dbReference type="PANTHER" id="PTHR43098:SF3">
    <property type="entry name" value="L-ORNITHINE N(5)-MONOOXYGENASE-RELATED"/>
    <property type="match status" value="1"/>
</dbReference>
<comment type="cofactor">
    <cofactor evidence="1">
        <name>FAD</name>
        <dbReference type="ChEBI" id="CHEBI:57692"/>
    </cofactor>
</comment>
<dbReference type="Pfam" id="PF00743">
    <property type="entry name" value="FMO-like"/>
    <property type="match status" value="1"/>
</dbReference>
<evidence type="ECO:0000313" key="9">
    <source>
        <dbReference type="Proteomes" id="UP001296104"/>
    </source>
</evidence>
<dbReference type="GO" id="GO:0050661">
    <property type="term" value="F:NADP binding"/>
    <property type="evidence" value="ECO:0007669"/>
    <property type="project" value="InterPro"/>
</dbReference>
<dbReference type="InterPro" id="IPR050775">
    <property type="entry name" value="FAD-binding_Monooxygenases"/>
</dbReference>
<dbReference type="AlphaFoldDB" id="A0AAI8YUZ1"/>
<dbReference type="Proteomes" id="UP001296104">
    <property type="component" value="Unassembled WGS sequence"/>
</dbReference>
<dbReference type="InterPro" id="IPR036188">
    <property type="entry name" value="FAD/NAD-bd_sf"/>
</dbReference>
<dbReference type="SUPFAM" id="SSF51905">
    <property type="entry name" value="FAD/NAD(P)-binding domain"/>
    <property type="match status" value="2"/>
</dbReference>
<proteinExistence type="inferred from homology"/>
<keyword evidence="5" id="KW-0521">NADP</keyword>
<evidence type="ECO:0000256" key="2">
    <source>
        <dbReference type="ARBA" id="ARBA00010139"/>
    </source>
</evidence>
<evidence type="ECO:0000256" key="1">
    <source>
        <dbReference type="ARBA" id="ARBA00001974"/>
    </source>
</evidence>
<dbReference type="PANTHER" id="PTHR43098">
    <property type="entry name" value="L-ORNITHINE N(5)-MONOOXYGENASE-RELATED"/>
    <property type="match status" value="1"/>
</dbReference>
<reference evidence="8" key="1">
    <citation type="submission" date="2023-11" db="EMBL/GenBank/DDBJ databases">
        <authorList>
            <person name="Alioto T."/>
            <person name="Alioto T."/>
            <person name="Gomez Garrido J."/>
        </authorList>
    </citation>
    <scope>NUCLEOTIDE SEQUENCE</scope>
</reference>
<keyword evidence="3" id="KW-0285">Flavoprotein</keyword>
<gene>
    <name evidence="8" type="ORF">LECACI_7A002478</name>
</gene>
<dbReference type="GO" id="GO:0004499">
    <property type="term" value="F:N,N-dimethylaniline monooxygenase activity"/>
    <property type="evidence" value="ECO:0007669"/>
    <property type="project" value="InterPro"/>
</dbReference>
<organism evidence="8 9">
    <name type="scientific">Lecanosticta acicola</name>
    <dbReference type="NCBI Taxonomy" id="111012"/>
    <lineage>
        <taxon>Eukaryota</taxon>
        <taxon>Fungi</taxon>
        <taxon>Dikarya</taxon>
        <taxon>Ascomycota</taxon>
        <taxon>Pezizomycotina</taxon>
        <taxon>Dothideomycetes</taxon>
        <taxon>Dothideomycetidae</taxon>
        <taxon>Mycosphaerellales</taxon>
        <taxon>Mycosphaerellaceae</taxon>
        <taxon>Lecanosticta</taxon>
    </lineage>
</organism>
<evidence type="ECO:0000313" key="8">
    <source>
        <dbReference type="EMBL" id="CAK3902223.1"/>
    </source>
</evidence>
<dbReference type="Gene3D" id="3.50.50.60">
    <property type="entry name" value="FAD/NAD(P)-binding domain"/>
    <property type="match status" value="2"/>
</dbReference>
<dbReference type="EMBL" id="CAVMBE010000011">
    <property type="protein sequence ID" value="CAK3902223.1"/>
    <property type="molecule type" value="Genomic_DNA"/>
</dbReference>
<accession>A0AAI8YUZ1</accession>
<evidence type="ECO:0000256" key="5">
    <source>
        <dbReference type="ARBA" id="ARBA00022857"/>
    </source>
</evidence>
<evidence type="ECO:0000256" key="3">
    <source>
        <dbReference type="ARBA" id="ARBA00022630"/>
    </source>
</evidence>
<dbReference type="InterPro" id="IPR020946">
    <property type="entry name" value="Flavin_mOase-like"/>
</dbReference>
<evidence type="ECO:0000256" key="6">
    <source>
        <dbReference type="ARBA" id="ARBA00023002"/>
    </source>
</evidence>
<evidence type="ECO:0000256" key="4">
    <source>
        <dbReference type="ARBA" id="ARBA00022827"/>
    </source>
</evidence>
<sequence length="572" mass="64649">MGSIANDPMSQETPDKILKTELWQYGRRRRQDGPYADNLDIDVLIIGGGFGGAYSLYEARKNGLNAVLYEAGQSFGGTWRWNIYPGARVDSPVPIYELSIPEVYEDWYWTTNYPDWTELQAYFDHVDKKLNLSKDSAFETVVTSAEFDQSEAKWVVKTQDGRTAKARFLIVAAGFAAKRYIPDVPGLDSFKGEIHHSSFWPIGGVDYVGKKVAVIGTGASGVQMIQEMGPVAEQLTVYQRTPNLALPMGRRELTKAEQDANKPIYPMIHDMREKCFAGFHYDLCERNTFDDTEEEREAFYDGLWKQQGFALWLGGYKDYLFDEKSNHESYNYWRKQQSKRVKNPKKKEVLFPELPPHPFGVKRPCLEQTYYEVLDRDNVDIVNINEANGTPIERFTEKGIVANGEEREFDIIALATGFDVVTGGMTNMGLKSINGTYLKDEWKASANTYLGTTISGYPNLFHLYGPHGPTLLSNGPSSVEIQARWIRDAIKQVRRQGIKYINPTKEAEKTWKQRINDLAAPSLFPKVRSTYMGGTVPGKAFEMTCYAGGVDAYGPEIRAALQGWKGFDVVKA</sequence>